<keyword evidence="2" id="KW-1185">Reference proteome</keyword>
<gene>
    <name evidence="1" type="ORF">CBP51_04980</name>
</gene>
<sequence length="76" mass="8938">MNPSIKSLPKRPYCIFPSFEDLKAQPKSWAFFVLEERANIPVQRQKIRRFPRLYFSEDSSYIGLRIGEVDTVLICT</sequence>
<accession>A0A266Q906</accession>
<dbReference type="EMBL" id="NHNI01000001">
    <property type="protein sequence ID" value="OZY86383.1"/>
    <property type="molecule type" value="Genomic_DNA"/>
</dbReference>
<protein>
    <submittedName>
        <fullName evidence="1">Uncharacterized protein</fullName>
    </submittedName>
</protein>
<proteinExistence type="predicted"/>
<name>A0A266Q906_9GAMM</name>
<dbReference type="AlphaFoldDB" id="A0A266Q906"/>
<reference evidence="2" key="1">
    <citation type="submission" date="2017-05" db="EMBL/GenBank/DDBJ databases">
        <authorList>
            <person name="Barney B.M."/>
        </authorList>
    </citation>
    <scope>NUCLEOTIDE SEQUENCE [LARGE SCALE GENOMIC DNA]</scope>
    <source>
        <strain evidence="2">PSBB022</strain>
    </source>
</reference>
<dbReference type="Proteomes" id="UP000216101">
    <property type="component" value="Unassembled WGS sequence"/>
</dbReference>
<comment type="caution">
    <text evidence="1">The sequence shown here is derived from an EMBL/GenBank/DDBJ whole genome shotgun (WGS) entry which is preliminary data.</text>
</comment>
<evidence type="ECO:0000313" key="1">
    <source>
        <dbReference type="EMBL" id="OZY86383.1"/>
    </source>
</evidence>
<organism evidence="1 2">
    <name type="scientific">Cellvibrio mixtus</name>
    <dbReference type="NCBI Taxonomy" id="39650"/>
    <lineage>
        <taxon>Bacteria</taxon>
        <taxon>Pseudomonadati</taxon>
        <taxon>Pseudomonadota</taxon>
        <taxon>Gammaproteobacteria</taxon>
        <taxon>Cellvibrionales</taxon>
        <taxon>Cellvibrionaceae</taxon>
        <taxon>Cellvibrio</taxon>
    </lineage>
</organism>
<evidence type="ECO:0000313" key="2">
    <source>
        <dbReference type="Proteomes" id="UP000216101"/>
    </source>
</evidence>